<name>A0A812JC30_SYMPI</name>
<reference evidence="1" key="1">
    <citation type="submission" date="2021-02" db="EMBL/GenBank/DDBJ databases">
        <authorList>
            <person name="Dougan E. K."/>
            <person name="Rhodes N."/>
            <person name="Thang M."/>
            <person name="Chan C."/>
        </authorList>
    </citation>
    <scope>NUCLEOTIDE SEQUENCE</scope>
</reference>
<evidence type="ECO:0000313" key="1">
    <source>
        <dbReference type="EMBL" id="CAE7202745.1"/>
    </source>
</evidence>
<protein>
    <submittedName>
        <fullName evidence="1">Uncharacterized protein</fullName>
    </submittedName>
</protein>
<dbReference type="Proteomes" id="UP000649617">
    <property type="component" value="Unassembled WGS sequence"/>
</dbReference>
<sequence>VQRELAFAAHLCEAAVLQIADTDLGLQHALTRMKKDADTWMKLSHHFVDCGRVFGSIFSVSGPLVAR</sequence>
<feature type="non-terminal residue" evidence="1">
    <location>
        <position position="1"/>
    </location>
</feature>
<proteinExistence type="predicted"/>
<accession>A0A812JC30</accession>
<organism evidence="1 2">
    <name type="scientific">Symbiodinium pilosum</name>
    <name type="common">Dinoflagellate</name>
    <dbReference type="NCBI Taxonomy" id="2952"/>
    <lineage>
        <taxon>Eukaryota</taxon>
        <taxon>Sar</taxon>
        <taxon>Alveolata</taxon>
        <taxon>Dinophyceae</taxon>
        <taxon>Suessiales</taxon>
        <taxon>Symbiodiniaceae</taxon>
        <taxon>Symbiodinium</taxon>
    </lineage>
</organism>
<evidence type="ECO:0000313" key="2">
    <source>
        <dbReference type="Proteomes" id="UP000649617"/>
    </source>
</evidence>
<comment type="caution">
    <text evidence="1">The sequence shown here is derived from an EMBL/GenBank/DDBJ whole genome shotgun (WGS) entry which is preliminary data.</text>
</comment>
<dbReference type="AlphaFoldDB" id="A0A812JC30"/>
<gene>
    <name evidence="1" type="ORF">SPIL2461_LOCUS1864</name>
</gene>
<dbReference type="EMBL" id="CAJNIZ010001914">
    <property type="protein sequence ID" value="CAE7202745.1"/>
    <property type="molecule type" value="Genomic_DNA"/>
</dbReference>
<keyword evidence="2" id="KW-1185">Reference proteome</keyword>